<evidence type="ECO:0000313" key="3">
    <source>
        <dbReference type="Proteomes" id="UP000823749"/>
    </source>
</evidence>
<comment type="caution">
    <text evidence="2">The sequence shown here is derived from an EMBL/GenBank/DDBJ whole genome shotgun (WGS) entry which is preliminary data.</text>
</comment>
<organism evidence="2 3">
    <name type="scientific">Rhododendron griersonianum</name>
    <dbReference type="NCBI Taxonomy" id="479676"/>
    <lineage>
        <taxon>Eukaryota</taxon>
        <taxon>Viridiplantae</taxon>
        <taxon>Streptophyta</taxon>
        <taxon>Embryophyta</taxon>
        <taxon>Tracheophyta</taxon>
        <taxon>Spermatophyta</taxon>
        <taxon>Magnoliopsida</taxon>
        <taxon>eudicotyledons</taxon>
        <taxon>Gunneridae</taxon>
        <taxon>Pentapetalae</taxon>
        <taxon>asterids</taxon>
        <taxon>Ericales</taxon>
        <taxon>Ericaceae</taxon>
        <taxon>Ericoideae</taxon>
        <taxon>Rhodoreae</taxon>
        <taxon>Rhododendron</taxon>
    </lineage>
</organism>
<feature type="compositionally biased region" description="Polar residues" evidence="1">
    <location>
        <begin position="53"/>
        <end position="63"/>
    </location>
</feature>
<reference evidence="2" key="1">
    <citation type="submission" date="2020-08" db="EMBL/GenBank/DDBJ databases">
        <title>Plant Genome Project.</title>
        <authorList>
            <person name="Zhang R.-G."/>
        </authorList>
    </citation>
    <scope>NUCLEOTIDE SEQUENCE</scope>
    <source>
        <strain evidence="2">WSP0</strain>
        <tissue evidence="2">Leaf</tissue>
    </source>
</reference>
<protein>
    <submittedName>
        <fullName evidence="2">Uncharacterized protein</fullName>
    </submittedName>
</protein>
<evidence type="ECO:0000313" key="2">
    <source>
        <dbReference type="EMBL" id="KAG5534122.1"/>
    </source>
</evidence>
<dbReference type="EMBL" id="JACTNZ010000008">
    <property type="protein sequence ID" value="KAG5534122.1"/>
    <property type="molecule type" value="Genomic_DNA"/>
</dbReference>
<evidence type="ECO:0000256" key="1">
    <source>
        <dbReference type="SAM" id="MobiDB-lite"/>
    </source>
</evidence>
<dbReference type="AlphaFoldDB" id="A0AAV6J2V6"/>
<gene>
    <name evidence="2" type="ORF">RHGRI_022308</name>
</gene>
<keyword evidence="3" id="KW-1185">Reference proteome</keyword>
<feature type="region of interest" description="Disordered" evidence="1">
    <location>
        <begin position="30"/>
        <end position="80"/>
    </location>
</feature>
<accession>A0AAV6J2V6</accession>
<proteinExistence type="predicted"/>
<sequence length="103" mass="11861">MPKSAGEYGPEKGFTDSNTAMMAARLLMQLSGEEDENNKKKRKNENNGENWNIQSEVMTSTNIIKEDENSQPKKQRYRSIDHLYKDTKPLNVNIYIHGKKINS</sequence>
<name>A0AAV6J2V6_9ERIC</name>
<dbReference type="Proteomes" id="UP000823749">
    <property type="component" value="Chromosome 8"/>
</dbReference>